<organism evidence="3 4">
    <name type="scientific">Zalerion maritima</name>
    <dbReference type="NCBI Taxonomy" id="339359"/>
    <lineage>
        <taxon>Eukaryota</taxon>
        <taxon>Fungi</taxon>
        <taxon>Dikarya</taxon>
        <taxon>Ascomycota</taxon>
        <taxon>Pezizomycotina</taxon>
        <taxon>Sordariomycetes</taxon>
        <taxon>Lulworthiomycetidae</taxon>
        <taxon>Lulworthiales</taxon>
        <taxon>Lulworthiaceae</taxon>
        <taxon>Zalerion</taxon>
    </lineage>
</organism>
<keyword evidence="4" id="KW-1185">Reference proteome</keyword>
<protein>
    <recommendedName>
        <fullName evidence="2">PD-(D/E)XK nuclease-like domain-containing protein</fullName>
    </recommendedName>
</protein>
<reference evidence="3" key="1">
    <citation type="submission" date="2022-07" db="EMBL/GenBank/DDBJ databases">
        <title>Draft genome sequence of Zalerion maritima ATCC 34329, a (micro)plastics degrading marine fungus.</title>
        <authorList>
            <person name="Paco A."/>
            <person name="Goncalves M.F.M."/>
            <person name="Rocha-Santos T.A.P."/>
            <person name="Alves A."/>
        </authorList>
    </citation>
    <scope>NUCLEOTIDE SEQUENCE</scope>
    <source>
        <strain evidence="3">ATCC 34329</strain>
    </source>
</reference>
<name>A0AAD5WN08_9PEZI</name>
<gene>
    <name evidence="3" type="ORF">MKZ38_010005</name>
</gene>
<feature type="domain" description="PD-(D/E)XK nuclease-like" evidence="2">
    <location>
        <begin position="212"/>
        <end position="538"/>
    </location>
</feature>
<evidence type="ECO:0000313" key="4">
    <source>
        <dbReference type="Proteomes" id="UP001201980"/>
    </source>
</evidence>
<comment type="caution">
    <text evidence="3">The sequence shown here is derived from an EMBL/GenBank/DDBJ whole genome shotgun (WGS) entry which is preliminary data.</text>
</comment>
<dbReference type="InterPro" id="IPR046797">
    <property type="entry name" value="PDDEXK_12"/>
</dbReference>
<dbReference type="AlphaFoldDB" id="A0AAD5WN08"/>
<feature type="region of interest" description="Disordered" evidence="1">
    <location>
        <begin position="34"/>
        <end position="113"/>
    </location>
</feature>
<feature type="compositionally biased region" description="Basic residues" evidence="1">
    <location>
        <begin position="101"/>
        <end position="110"/>
    </location>
</feature>
<evidence type="ECO:0000259" key="2">
    <source>
        <dbReference type="Pfam" id="PF20516"/>
    </source>
</evidence>
<evidence type="ECO:0000313" key="3">
    <source>
        <dbReference type="EMBL" id="KAJ2892316.1"/>
    </source>
</evidence>
<proteinExistence type="predicted"/>
<feature type="region of interest" description="Disordered" evidence="1">
    <location>
        <begin position="187"/>
        <end position="232"/>
    </location>
</feature>
<dbReference type="EMBL" id="JAKWBI020000837">
    <property type="protein sequence ID" value="KAJ2892316.1"/>
    <property type="molecule type" value="Genomic_DNA"/>
</dbReference>
<accession>A0AAD5WN08</accession>
<evidence type="ECO:0000256" key="1">
    <source>
        <dbReference type="SAM" id="MobiDB-lite"/>
    </source>
</evidence>
<sequence length="551" mass="62029">MYWDRDRILSWACTPLSSGARERQPLPSPLILFYNQLPSPPSTGPLSGGHKRRRRGSMAQLPQTPAKKFKGPAGGAVSIQDDGYIDDYNDRTPRANERTRTPRSLRKRKPGSQTLGRALDSALVPQYTRLDWNAPESLRTLAADLRRINSRPGFVWPELRAQVKQIGQKDPLFDELRDRHSAWYYRPLRQRSNETSSSSSDEEEQGANNNSDPNKNERSTTKQAPITPLGPCPSISQLRRILDSAWDADRNLVSEAQWNCAVHYPLLDMALEGLRDGLRLDNCTYATILKEYLPGAGGTVFHSSSSSDISLSSSNNTSRNEPALYAAQSKKIDFCISLENRRQHPGIAYVRESLRQPINQTAYAPLSSCPVAISIETKGLAPNDAQARYQISTWLSAQFLRLEALVRGQWAWKFTSQQRQEQQQQKEKKSEQPPIHKTSTSAWADALGRLGFLPAITILGHNWYFTAVTWPAPREAINVSGSSGGEGMGVAGAEEGCLPEVAKIWEPLEIGSTRTPEQVCQILWNVRRILQWAEDEYWPWLERWAFDIHEP</sequence>
<dbReference type="Pfam" id="PF20516">
    <property type="entry name" value="PDDEXK_12"/>
    <property type="match status" value="1"/>
</dbReference>
<dbReference type="Proteomes" id="UP001201980">
    <property type="component" value="Unassembled WGS sequence"/>
</dbReference>
<feature type="compositionally biased region" description="Basic and acidic residues" evidence="1">
    <location>
        <begin position="88"/>
        <end position="100"/>
    </location>
</feature>